<feature type="domain" description="ABC transmembrane type-1" evidence="9">
    <location>
        <begin position="132"/>
        <end position="342"/>
    </location>
</feature>
<dbReference type="PANTHER" id="PTHR43227:SF11">
    <property type="entry name" value="BLL4140 PROTEIN"/>
    <property type="match status" value="1"/>
</dbReference>
<evidence type="ECO:0000256" key="4">
    <source>
        <dbReference type="ARBA" id="ARBA00022692"/>
    </source>
</evidence>
<feature type="compositionally biased region" description="Polar residues" evidence="8">
    <location>
        <begin position="16"/>
        <end position="25"/>
    </location>
</feature>
<dbReference type="CDD" id="cd06261">
    <property type="entry name" value="TM_PBP2"/>
    <property type="match status" value="1"/>
</dbReference>
<keyword evidence="4 7" id="KW-0812">Transmembrane</keyword>
<feature type="region of interest" description="Disordered" evidence="8">
    <location>
        <begin position="1"/>
        <end position="25"/>
    </location>
</feature>
<reference evidence="10 11" key="1">
    <citation type="submission" date="2019-10" db="EMBL/GenBank/DDBJ databases">
        <title>Characterization of the phylogenetic diversity of two novel species belonging to the genus Bifidobacterium: Bifidobacterium cebidarum sp. nov. and Bifidobacterium leontopitheci sp. nov.</title>
        <authorList>
            <person name="Lugli G.A."/>
            <person name="Duranti S."/>
            <person name="Milani C."/>
            <person name="Turroni F."/>
            <person name="Ventura M."/>
        </authorList>
    </citation>
    <scope>NUCLEOTIDE SEQUENCE [LARGE SCALE GENOMIC DNA]</scope>
    <source>
        <strain evidence="10 11">DSM 100688</strain>
    </source>
</reference>
<name>A0A6L4WY59_9BIFI</name>
<organism evidence="10 11">
    <name type="scientific">Bifidobacterium ramosum</name>
    <dbReference type="NCBI Taxonomy" id="1798158"/>
    <lineage>
        <taxon>Bacteria</taxon>
        <taxon>Bacillati</taxon>
        <taxon>Actinomycetota</taxon>
        <taxon>Actinomycetes</taxon>
        <taxon>Bifidobacteriales</taxon>
        <taxon>Bifidobacteriaceae</taxon>
        <taxon>Bifidobacterium</taxon>
    </lineage>
</organism>
<evidence type="ECO:0000259" key="9">
    <source>
        <dbReference type="PROSITE" id="PS50928"/>
    </source>
</evidence>
<dbReference type="PROSITE" id="PS50928">
    <property type="entry name" value="ABC_TM1"/>
    <property type="match status" value="1"/>
</dbReference>
<protein>
    <submittedName>
        <fullName evidence="10">Sugar ABC transporter permease</fullName>
    </submittedName>
</protein>
<dbReference type="GO" id="GO:0005886">
    <property type="term" value="C:plasma membrane"/>
    <property type="evidence" value="ECO:0007669"/>
    <property type="project" value="UniProtKB-SubCell"/>
</dbReference>
<evidence type="ECO:0000256" key="1">
    <source>
        <dbReference type="ARBA" id="ARBA00004651"/>
    </source>
</evidence>
<keyword evidence="2 7" id="KW-0813">Transport</keyword>
<evidence type="ECO:0000256" key="6">
    <source>
        <dbReference type="ARBA" id="ARBA00023136"/>
    </source>
</evidence>
<gene>
    <name evidence="10" type="ORF">DSM100688_1774</name>
</gene>
<evidence type="ECO:0000256" key="5">
    <source>
        <dbReference type="ARBA" id="ARBA00022989"/>
    </source>
</evidence>
<dbReference type="EMBL" id="WBSM01000010">
    <property type="protein sequence ID" value="KAB8287199.1"/>
    <property type="molecule type" value="Genomic_DNA"/>
</dbReference>
<comment type="subcellular location">
    <subcellularLocation>
        <location evidence="1 7">Cell membrane</location>
        <topology evidence="1 7">Multi-pass membrane protein</topology>
    </subcellularLocation>
</comment>
<dbReference type="GO" id="GO:0055085">
    <property type="term" value="P:transmembrane transport"/>
    <property type="evidence" value="ECO:0007669"/>
    <property type="project" value="InterPro"/>
</dbReference>
<evidence type="ECO:0000256" key="3">
    <source>
        <dbReference type="ARBA" id="ARBA00022475"/>
    </source>
</evidence>
<accession>A0A6L4WY59</accession>
<keyword evidence="6 7" id="KW-0472">Membrane</keyword>
<evidence type="ECO:0000256" key="2">
    <source>
        <dbReference type="ARBA" id="ARBA00022448"/>
    </source>
</evidence>
<feature type="transmembrane region" description="Helical" evidence="7">
    <location>
        <begin position="138"/>
        <end position="160"/>
    </location>
</feature>
<feature type="transmembrane region" description="Helical" evidence="7">
    <location>
        <begin position="268"/>
        <end position="289"/>
    </location>
</feature>
<evidence type="ECO:0000256" key="7">
    <source>
        <dbReference type="RuleBase" id="RU363032"/>
    </source>
</evidence>
<dbReference type="SUPFAM" id="SSF161098">
    <property type="entry name" value="MetI-like"/>
    <property type="match status" value="1"/>
</dbReference>
<dbReference type="Pfam" id="PF00528">
    <property type="entry name" value="BPD_transp_1"/>
    <property type="match status" value="1"/>
</dbReference>
<dbReference type="InterPro" id="IPR000515">
    <property type="entry name" value="MetI-like"/>
</dbReference>
<sequence>MRGMTAGSLGTRHHPQSNTKKASTIMSASRKTAATTAAVNSDGTAAVVDNIEAAKRAPLGVKLSRHFKRYGALWLMSLPAMAFVALFAYVPMYGLRLAFYNFNPSKGLMGGTFAGLKYFNQFFKSGMFTQILTNTLRISLWTLVMGFIAPIILALLINQIGSVKIKSFVQTVTYLPHFISTVVIVTMINIFLAPNTGLLGRLFPNSNLLAEPNLFTPIYWITEVWQHMGWNCIIYLAALSSVDLALYEAAKIDGAGRLQLIRYVDIPTIMPTVGIMLIMNMGNVLNVGFEKVFLMQNSMNLSASEVISTYTYRIGILGNQFSYATAIGLFNTLVNFFFLVLANFISKKASDTSIF</sequence>
<feature type="transmembrane region" description="Helical" evidence="7">
    <location>
        <begin position="321"/>
        <end position="345"/>
    </location>
</feature>
<dbReference type="AlphaFoldDB" id="A0A6L4WY59"/>
<evidence type="ECO:0000313" key="10">
    <source>
        <dbReference type="EMBL" id="KAB8287199.1"/>
    </source>
</evidence>
<keyword evidence="3" id="KW-1003">Cell membrane</keyword>
<keyword evidence="11" id="KW-1185">Reference proteome</keyword>
<feature type="transmembrane region" description="Helical" evidence="7">
    <location>
        <begin position="172"/>
        <end position="192"/>
    </location>
</feature>
<evidence type="ECO:0000313" key="11">
    <source>
        <dbReference type="Proteomes" id="UP000482084"/>
    </source>
</evidence>
<comment type="caution">
    <text evidence="10">The sequence shown here is derived from an EMBL/GenBank/DDBJ whole genome shotgun (WGS) entry which is preliminary data.</text>
</comment>
<dbReference type="InterPro" id="IPR035906">
    <property type="entry name" value="MetI-like_sf"/>
</dbReference>
<evidence type="ECO:0000256" key="8">
    <source>
        <dbReference type="SAM" id="MobiDB-lite"/>
    </source>
</evidence>
<dbReference type="PANTHER" id="PTHR43227">
    <property type="entry name" value="BLL4140 PROTEIN"/>
    <property type="match status" value="1"/>
</dbReference>
<proteinExistence type="inferred from homology"/>
<keyword evidence="5 7" id="KW-1133">Transmembrane helix</keyword>
<dbReference type="Gene3D" id="1.10.3720.10">
    <property type="entry name" value="MetI-like"/>
    <property type="match status" value="1"/>
</dbReference>
<feature type="transmembrane region" description="Helical" evidence="7">
    <location>
        <begin position="72"/>
        <end position="92"/>
    </location>
</feature>
<dbReference type="InterPro" id="IPR050809">
    <property type="entry name" value="UgpAE/MalFG_permease"/>
</dbReference>
<feature type="transmembrane region" description="Helical" evidence="7">
    <location>
        <begin position="228"/>
        <end position="247"/>
    </location>
</feature>
<comment type="similarity">
    <text evidence="7">Belongs to the binding-protein-dependent transport system permease family.</text>
</comment>
<dbReference type="Proteomes" id="UP000482084">
    <property type="component" value="Unassembled WGS sequence"/>
</dbReference>